<dbReference type="RefSeq" id="XP_043049207.1">
    <property type="nucleotide sequence ID" value="XM_043191195.1"/>
</dbReference>
<comment type="function">
    <text evidence="10">Catalyzes two activities which are involved in the cyclic version of arginine biosynthesis: the synthesis of acetylglutamate from glutamate and acetyl-CoA, and of ornithine by transacetylation between acetylornithine and glutamate.</text>
</comment>
<dbReference type="Gene3D" id="3.30.2330.10">
    <property type="entry name" value="arginine biosynthesis bifunctional protein suprefamily"/>
    <property type="match status" value="1"/>
</dbReference>
<keyword evidence="6 10" id="KW-0068">Autocatalytic cleavage</keyword>
<sequence length="437" mass="46273">MKSVFKQSLRFASDKALKYVPSSGVFPKGFVAGGIHCGVKKDGKSFDLAMLANVYGKDATAAGVFTKNKFKAAPVQVSTKTLLEKNGQGINSIIVNSGNANAVTGTQGMQDATDMAKITDAVLENPANSTLVMSTGVIGNNLPIDNILSGIPKLALNNLGSSYEHWLACAKGLCTTDTFPKMVTKQFDLNGHTYTLAGLAKGAGMICPNMATLLAFLATDAPIGASALKQMLSYATDRSFNSISVDGDMSTNDTLLAVANGAAGGPLIEDVNSEAFTEMQSNFTEFAQQLAQLIVRDGEGATKFITIKVHDAKSYEDAKTIASTIANSSLFKTAMYGKDANWGRILCAIGYSDVESGDSVIPAKTNVSFIPTDGTEELKLLVNGEPEKVDEDRASEILALEDLEIQIDLGTGGGQEATFWTCDLSHEYITINGDYRS</sequence>
<dbReference type="GeneID" id="66113718"/>
<feature type="binding site" evidence="10">
    <location>
        <position position="175"/>
    </location>
    <ligand>
        <name>substrate</name>
    </ligand>
</feature>
<evidence type="ECO:0000256" key="8">
    <source>
        <dbReference type="ARBA" id="ARBA00023268"/>
    </source>
</evidence>
<dbReference type="GO" id="GO:0004358">
    <property type="term" value="F:L-glutamate N-acetyltransferase activity, acting on acetyl-L-ornithine as donor"/>
    <property type="evidence" value="ECO:0007669"/>
    <property type="project" value="UniProtKB-UniRule"/>
</dbReference>
<comment type="pathway">
    <text evidence="10">Amino-acid biosynthesis; L-arginine biosynthesis; N(2)-acetyl-L-ornithine from L-glutamate: step 1/4.</text>
</comment>
<keyword evidence="8 10" id="KW-0511">Multifunctional enzyme</keyword>
<comment type="pathway">
    <text evidence="10">Amino-acid biosynthesis; L-arginine biosynthesis; L-ornithine and N-acetyl-L-glutamate from L-glutamate and N(2)-acetyl-L-ornithine (cyclic): step 1/1.</text>
</comment>
<feature type="site" description="Involved in the stabilization of negative charge on the oxyanion by the formation of the oxyanion hole" evidence="10">
    <location>
        <position position="136"/>
    </location>
</feature>
<keyword evidence="4 10" id="KW-0028">Amino-acid biosynthesis</keyword>
<comment type="subunit">
    <text evidence="10">Heterodimer of an alpha and a beta chain.</text>
</comment>
<dbReference type="EC" id="2.3.1.1" evidence="10"/>
<dbReference type="HAMAP" id="MF_01106">
    <property type="entry name" value="ArgJ"/>
    <property type="match status" value="1"/>
</dbReference>
<keyword evidence="9 10" id="KW-0012">Acyltransferase</keyword>
<reference evidence="11" key="1">
    <citation type="submission" date="2021-03" db="EMBL/GenBank/DDBJ databases">
        <authorList>
            <person name="Palmer J.M."/>
        </authorList>
    </citation>
    <scope>NUCLEOTIDE SEQUENCE</scope>
    <source>
        <strain evidence="11">ARV_011</strain>
    </source>
</reference>
<feature type="binding site" evidence="10">
    <location>
        <position position="201"/>
    </location>
    <ligand>
        <name>substrate</name>
    </ligand>
</feature>
<keyword evidence="12" id="KW-1185">Reference proteome</keyword>
<evidence type="ECO:0000313" key="12">
    <source>
        <dbReference type="Proteomes" id="UP000790833"/>
    </source>
</evidence>
<dbReference type="GO" id="GO:0004042">
    <property type="term" value="F:L-glutamate N-acetyltransferase activity"/>
    <property type="evidence" value="ECO:0007669"/>
    <property type="project" value="UniProtKB-UniRule"/>
</dbReference>
<organism evidence="11 12">
    <name type="scientific">Scheffersomyces spartinae</name>
    <dbReference type="NCBI Taxonomy" id="45513"/>
    <lineage>
        <taxon>Eukaryota</taxon>
        <taxon>Fungi</taxon>
        <taxon>Dikarya</taxon>
        <taxon>Ascomycota</taxon>
        <taxon>Saccharomycotina</taxon>
        <taxon>Pichiomycetes</taxon>
        <taxon>Debaryomycetaceae</taxon>
        <taxon>Scheffersomyces</taxon>
    </lineage>
</organism>
<dbReference type="PANTHER" id="PTHR23100:SF0">
    <property type="entry name" value="ARGININE BIOSYNTHESIS BIFUNCTIONAL PROTEIN ARGJ, MITOCHONDRIAL"/>
    <property type="match status" value="1"/>
</dbReference>
<dbReference type="SUPFAM" id="SSF56266">
    <property type="entry name" value="DmpA/ArgJ-like"/>
    <property type="match status" value="1"/>
</dbReference>
<dbReference type="FunFam" id="3.60.70.12:FF:000001">
    <property type="entry name" value="Arginine biosynthesis bifunctional protein ArgJ, chloroplastic"/>
    <property type="match status" value="1"/>
</dbReference>
<feature type="binding site" evidence="10">
    <location>
        <position position="437"/>
    </location>
    <ligand>
        <name>substrate</name>
    </ligand>
</feature>
<dbReference type="NCBIfam" id="TIGR00120">
    <property type="entry name" value="ArgJ"/>
    <property type="match status" value="1"/>
</dbReference>
<evidence type="ECO:0000256" key="10">
    <source>
        <dbReference type="HAMAP-Rule" id="MF_03124"/>
    </source>
</evidence>
<evidence type="ECO:0000256" key="2">
    <source>
        <dbReference type="ARBA" id="ARBA00006774"/>
    </source>
</evidence>
<comment type="subcellular location">
    <subcellularLocation>
        <location evidence="1 10">Mitochondrion matrix</location>
    </subcellularLocation>
</comment>
<dbReference type="Pfam" id="PF01960">
    <property type="entry name" value="ArgJ"/>
    <property type="match status" value="1"/>
</dbReference>
<evidence type="ECO:0000256" key="1">
    <source>
        <dbReference type="ARBA" id="ARBA00004305"/>
    </source>
</evidence>
<dbReference type="NCBIfam" id="NF003802">
    <property type="entry name" value="PRK05388.1"/>
    <property type="match status" value="1"/>
</dbReference>
<evidence type="ECO:0000256" key="7">
    <source>
        <dbReference type="ARBA" id="ARBA00023128"/>
    </source>
</evidence>
<dbReference type="FunFam" id="3.30.2330.10:FF:000001">
    <property type="entry name" value="Arginine biosynthesis bifunctional protein ArgJ, mitochondrial"/>
    <property type="match status" value="1"/>
</dbReference>
<keyword evidence="7 10" id="KW-0496">Mitochondrion</keyword>
<feature type="binding site" evidence="10">
    <location>
        <position position="432"/>
    </location>
    <ligand>
        <name>substrate</name>
    </ligand>
</feature>
<dbReference type="GO" id="GO:0006526">
    <property type="term" value="P:L-arginine biosynthetic process"/>
    <property type="evidence" value="ECO:0007669"/>
    <property type="project" value="UniProtKB-UniRule"/>
</dbReference>
<comment type="catalytic activity">
    <reaction evidence="10">
        <text>N(2)-acetyl-L-ornithine + L-glutamate = N-acetyl-L-glutamate + L-ornithine</text>
        <dbReference type="Rhea" id="RHEA:15349"/>
        <dbReference type="ChEBI" id="CHEBI:29985"/>
        <dbReference type="ChEBI" id="CHEBI:44337"/>
        <dbReference type="ChEBI" id="CHEBI:46911"/>
        <dbReference type="ChEBI" id="CHEBI:57805"/>
        <dbReference type="EC" id="2.3.1.35"/>
    </reaction>
</comment>
<keyword evidence="5 10" id="KW-0808">Transferase</keyword>
<dbReference type="EMBL" id="JAHMUF010000010">
    <property type="protein sequence ID" value="KAG7193659.1"/>
    <property type="molecule type" value="Genomic_DNA"/>
</dbReference>
<evidence type="ECO:0000256" key="6">
    <source>
        <dbReference type="ARBA" id="ARBA00022813"/>
    </source>
</evidence>
<dbReference type="OrthoDB" id="2017946at2759"/>
<dbReference type="CDD" id="cd02152">
    <property type="entry name" value="OAT"/>
    <property type="match status" value="1"/>
</dbReference>
<comment type="caution">
    <text evidence="11">The sequence shown here is derived from an EMBL/GenBank/DDBJ whole genome shotgun (WGS) entry which is preliminary data.</text>
</comment>
<dbReference type="PANTHER" id="PTHR23100">
    <property type="entry name" value="ARGININE BIOSYNTHESIS BIFUNCTIONAL PROTEIN ARGJ"/>
    <property type="match status" value="1"/>
</dbReference>
<comment type="PTM">
    <text evidence="10">The alpha and beta chains are autoproteolytically processed from a single precursor protein within the mitochondrion.</text>
</comment>
<dbReference type="InterPro" id="IPR042195">
    <property type="entry name" value="ArgJ_beta_C"/>
</dbReference>
<feature type="chain" id="PRO_5040555144" description="Arginine biosynthesis bifunctional protein ArgJ alpha chain" evidence="10">
    <location>
        <begin position="1"/>
        <end position="211"/>
    </location>
</feature>
<proteinExistence type="inferred from homology"/>
<dbReference type="GO" id="GO:0006592">
    <property type="term" value="P:ornithine biosynthetic process"/>
    <property type="evidence" value="ECO:0007669"/>
    <property type="project" value="TreeGrafter"/>
</dbReference>
<comment type="similarity">
    <text evidence="2 10">Belongs to the ArgJ family.</text>
</comment>
<protein>
    <recommendedName>
        <fullName evidence="10">Arginine biosynthesis bifunctional protein ArgJ, mitochondrial</fullName>
    </recommendedName>
    <domain>
        <recommendedName>
            <fullName evidence="10">Glutamate N-acetyltransferase</fullName>
            <shortName evidence="10">GAT</shortName>
            <ecNumber evidence="10">2.3.1.35</ecNumber>
        </recommendedName>
        <alternativeName>
            <fullName evidence="10">Ornithine acetyltransferase</fullName>
            <shortName evidence="10">OATase</shortName>
        </alternativeName>
        <alternativeName>
            <fullName evidence="10">Ornithine transacetylase</fullName>
        </alternativeName>
    </domain>
    <domain>
        <recommendedName>
            <fullName evidence="10">Amino-acid acetyltransferase</fullName>
            <ecNumber evidence="10">2.3.1.1</ecNumber>
        </recommendedName>
        <alternativeName>
            <fullName evidence="10">N-acetylglutamate synthase</fullName>
            <shortName evidence="10">AGS</shortName>
        </alternativeName>
    </domain>
    <component>
        <recommendedName>
            <fullName evidence="10">Arginine biosynthesis bifunctional protein ArgJ alpha chain</fullName>
        </recommendedName>
    </component>
    <component>
        <recommendedName>
            <fullName evidence="10">Arginine biosynthesis bifunctional protein ArgJ beta chain</fullName>
        </recommendedName>
    </component>
</protein>
<dbReference type="FunFam" id="3.10.20.340:FF:000002">
    <property type="entry name" value="Arginine biosynthesis bifunctional protein ArgJ, mitochondrial"/>
    <property type="match status" value="1"/>
</dbReference>
<feature type="site" description="Involved in the stabilization of negative charge on the oxyanion by the formation of the oxyanion hole" evidence="10">
    <location>
        <position position="135"/>
    </location>
</feature>
<feature type="site" description="Cleavage; by autolysis" evidence="10">
    <location>
        <begin position="211"/>
        <end position="212"/>
    </location>
</feature>
<name>A0A9P7V9F9_9ASCO</name>
<feature type="active site" description="Nucleophile" evidence="10">
    <location>
        <position position="212"/>
    </location>
</feature>
<feature type="chain" id="PRO_5040555143" description="Arginine biosynthesis bifunctional protein ArgJ beta chain" evidence="10">
    <location>
        <begin position="212"/>
        <end position="437"/>
    </location>
</feature>
<feature type="binding site" evidence="10">
    <location>
        <position position="212"/>
    </location>
    <ligand>
        <name>substrate</name>
    </ligand>
</feature>
<dbReference type="InterPro" id="IPR016117">
    <property type="entry name" value="ArgJ-like_dom_sf"/>
</dbReference>
<keyword evidence="3 10" id="KW-0055">Arginine biosynthesis</keyword>
<accession>A0A9P7V9F9</accession>
<evidence type="ECO:0000256" key="5">
    <source>
        <dbReference type="ARBA" id="ARBA00022679"/>
    </source>
</evidence>
<dbReference type="AlphaFoldDB" id="A0A9P7V9F9"/>
<evidence type="ECO:0000256" key="9">
    <source>
        <dbReference type="ARBA" id="ARBA00023315"/>
    </source>
</evidence>
<comment type="catalytic activity">
    <reaction evidence="10">
        <text>L-glutamate + acetyl-CoA = N-acetyl-L-glutamate + CoA + H(+)</text>
        <dbReference type="Rhea" id="RHEA:24292"/>
        <dbReference type="ChEBI" id="CHEBI:15378"/>
        <dbReference type="ChEBI" id="CHEBI:29985"/>
        <dbReference type="ChEBI" id="CHEBI:44337"/>
        <dbReference type="ChEBI" id="CHEBI:57287"/>
        <dbReference type="ChEBI" id="CHEBI:57288"/>
        <dbReference type="EC" id="2.3.1.1"/>
    </reaction>
</comment>
<evidence type="ECO:0000256" key="3">
    <source>
        <dbReference type="ARBA" id="ARBA00022571"/>
    </source>
</evidence>
<evidence type="ECO:0000313" key="11">
    <source>
        <dbReference type="EMBL" id="KAG7193659.1"/>
    </source>
</evidence>
<dbReference type="Proteomes" id="UP000790833">
    <property type="component" value="Unassembled WGS sequence"/>
</dbReference>
<feature type="binding site" evidence="10">
    <location>
        <position position="299"/>
    </location>
    <ligand>
        <name>substrate</name>
    </ligand>
</feature>
<gene>
    <name evidence="11" type="ORF">KQ657_000344</name>
</gene>
<dbReference type="InterPro" id="IPR002813">
    <property type="entry name" value="Arg_biosynth_ArgJ"/>
</dbReference>
<evidence type="ECO:0000256" key="4">
    <source>
        <dbReference type="ARBA" id="ARBA00022605"/>
    </source>
</evidence>
<dbReference type="EC" id="2.3.1.35" evidence="10"/>
<dbReference type="GO" id="GO:0005759">
    <property type="term" value="C:mitochondrial matrix"/>
    <property type="evidence" value="ECO:0007669"/>
    <property type="project" value="UniProtKB-SubCell"/>
</dbReference>
<dbReference type="Gene3D" id="3.60.70.12">
    <property type="entry name" value="L-amino peptidase D-ALA esterase/amidase"/>
    <property type="match status" value="1"/>
</dbReference>
<dbReference type="Gene3D" id="3.10.20.340">
    <property type="entry name" value="ArgJ beta chain, C-terminal domain"/>
    <property type="match status" value="1"/>
</dbReference>